<name>A0ABY3PC29_9STAP</name>
<dbReference type="RefSeq" id="WP_229292395.1">
    <property type="nucleotide sequence ID" value="NZ_CP086654.1"/>
</dbReference>
<evidence type="ECO:0000313" key="6">
    <source>
        <dbReference type="Proteomes" id="UP001197626"/>
    </source>
</evidence>
<evidence type="ECO:0000256" key="1">
    <source>
        <dbReference type="ARBA" id="ARBA00017625"/>
    </source>
</evidence>
<dbReference type="InterPro" id="IPR025110">
    <property type="entry name" value="AMP-bd_C"/>
</dbReference>
<dbReference type="Pfam" id="PF13193">
    <property type="entry name" value="AMP-binding_C"/>
    <property type="match status" value="1"/>
</dbReference>
<evidence type="ECO:0000259" key="4">
    <source>
        <dbReference type="Pfam" id="PF13193"/>
    </source>
</evidence>
<gene>
    <name evidence="5" type="ORF">LN051_10075</name>
</gene>
<dbReference type="PANTHER" id="PTHR43767">
    <property type="entry name" value="LONG-CHAIN-FATTY-ACID--COA LIGASE"/>
    <property type="match status" value="1"/>
</dbReference>
<dbReference type="InterPro" id="IPR042099">
    <property type="entry name" value="ANL_N_sf"/>
</dbReference>
<protein>
    <recommendedName>
        <fullName evidence="1">Putative long chain fatty acid-CoA ligase VraA</fullName>
    </recommendedName>
    <alternativeName>
        <fullName evidence="2">Acyl-CoA synthetase</fullName>
    </alternativeName>
</protein>
<organism evidence="5 6">
    <name type="scientific">Staphylococcus ratti</name>
    <dbReference type="NCBI Taxonomy" id="2892440"/>
    <lineage>
        <taxon>Bacteria</taxon>
        <taxon>Bacillati</taxon>
        <taxon>Bacillota</taxon>
        <taxon>Bacilli</taxon>
        <taxon>Bacillales</taxon>
        <taxon>Staphylococcaceae</taxon>
        <taxon>Staphylococcus</taxon>
    </lineage>
</organism>
<dbReference type="PROSITE" id="PS00455">
    <property type="entry name" value="AMP_BINDING"/>
    <property type="match status" value="1"/>
</dbReference>
<dbReference type="InterPro" id="IPR000873">
    <property type="entry name" value="AMP-dep_synth/lig_dom"/>
</dbReference>
<dbReference type="InterPro" id="IPR050237">
    <property type="entry name" value="ATP-dep_AMP-bd_enzyme"/>
</dbReference>
<dbReference type="Gene3D" id="3.30.300.30">
    <property type="match status" value="1"/>
</dbReference>
<evidence type="ECO:0000256" key="2">
    <source>
        <dbReference type="ARBA" id="ARBA00032875"/>
    </source>
</evidence>
<reference evidence="5 6" key="1">
    <citation type="journal article" date="2022" name="Pathogens">
        <title>Staphylococcus ratti sp. nov. Isolated from a Lab Rat.</title>
        <authorList>
            <person name="Kovarovic V."/>
            <person name="Sedlacek I."/>
            <person name="Petras P."/>
            <person name="Kralova S."/>
            <person name="Maslanova I."/>
            <person name="Svec P."/>
            <person name="Neumann-Schaal M."/>
            <person name="Botka T."/>
            <person name="Gelbicova T."/>
            <person name="Stankova E."/>
            <person name="Doskar J."/>
            <person name="Pantucek R."/>
        </authorList>
    </citation>
    <scope>NUCLEOTIDE SEQUENCE [LARGE SCALE GENOMIC DNA]</scope>
    <source>
        <strain evidence="5 6">CCM 9025</strain>
    </source>
</reference>
<proteinExistence type="predicted"/>
<evidence type="ECO:0000259" key="3">
    <source>
        <dbReference type="Pfam" id="PF00501"/>
    </source>
</evidence>
<dbReference type="Pfam" id="PF00501">
    <property type="entry name" value="AMP-binding"/>
    <property type="match status" value="1"/>
</dbReference>
<keyword evidence="6" id="KW-1185">Reference proteome</keyword>
<dbReference type="Proteomes" id="UP001197626">
    <property type="component" value="Chromosome"/>
</dbReference>
<dbReference type="Gene3D" id="3.40.50.12780">
    <property type="entry name" value="N-terminal domain of ligase-like"/>
    <property type="match status" value="1"/>
</dbReference>
<sequence length="453" mass="51223">MELLTRLSNYARKQPERCALYIDGEQLHYEALYHQAASAAQQLPNECIGHYVALTFDRIQDFVTAYLAVLMKGATPCVMDAKWSSNRRIALHKQYHISFIWNVEGLRRTGYEGVSERQPNLLHIGFTSGTTGLPKAFYRDEASWIASFEQNECLICEDKKDPTPIMVALGPYAHSLTLYVIVYALFYGRTFMGQNDYHIATCANRIAHFGKPCTLFVVPTMVYDWLQHVRETQQIKNVFISGDKLTPELHQQLKAVVPMATLYEFFGTSEASFISVNADQTAPLASVGKVFPNVDILIKAPDDNGIGRLFVKSPMVFSGYLGQEKPKWIATGDYARIENDFLYLHGRVQDRMIIGGRNVYPSVIEQHLKMIDGIEDVVIVRRPHTKFGELAIAIYVGATNLTYSKIRRKLSPTLSRYEIPSKLIRVSALPLTSSGKVSRQEAQLLYESGEFNE</sequence>
<dbReference type="EMBL" id="CP086654">
    <property type="protein sequence ID" value="UEX89890.1"/>
    <property type="molecule type" value="Genomic_DNA"/>
</dbReference>
<dbReference type="PANTHER" id="PTHR43767:SF10">
    <property type="entry name" value="SURFACTIN SYNTHASE SUBUNIT 1"/>
    <property type="match status" value="1"/>
</dbReference>
<dbReference type="SUPFAM" id="SSF56801">
    <property type="entry name" value="Acetyl-CoA synthetase-like"/>
    <property type="match status" value="1"/>
</dbReference>
<feature type="domain" description="AMP-dependent synthetase/ligase" evidence="3">
    <location>
        <begin position="120"/>
        <end position="321"/>
    </location>
</feature>
<dbReference type="InterPro" id="IPR020845">
    <property type="entry name" value="AMP-binding_CS"/>
</dbReference>
<feature type="domain" description="AMP-binding enzyme C-terminal" evidence="4">
    <location>
        <begin position="364"/>
        <end position="436"/>
    </location>
</feature>
<evidence type="ECO:0000313" key="5">
    <source>
        <dbReference type="EMBL" id="UEX89890.1"/>
    </source>
</evidence>
<dbReference type="InterPro" id="IPR045851">
    <property type="entry name" value="AMP-bd_C_sf"/>
</dbReference>
<accession>A0ABY3PC29</accession>